<evidence type="ECO:0000256" key="1">
    <source>
        <dbReference type="ARBA" id="ARBA00022614"/>
    </source>
</evidence>
<dbReference type="PROSITE" id="PS51450">
    <property type="entry name" value="LRR"/>
    <property type="match status" value="3"/>
</dbReference>
<evidence type="ECO:0000313" key="4">
    <source>
        <dbReference type="Proteomes" id="UP001163046"/>
    </source>
</evidence>
<evidence type="ECO:0000256" key="2">
    <source>
        <dbReference type="ARBA" id="ARBA00022737"/>
    </source>
</evidence>
<dbReference type="EMBL" id="MU826836">
    <property type="protein sequence ID" value="KAJ7372478.1"/>
    <property type="molecule type" value="Genomic_DNA"/>
</dbReference>
<keyword evidence="2" id="KW-0677">Repeat</keyword>
<dbReference type="InterPro" id="IPR001611">
    <property type="entry name" value="Leu-rich_rpt"/>
</dbReference>
<organism evidence="3 4">
    <name type="scientific">Desmophyllum pertusum</name>
    <dbReference type="NCBI Taxonomy" id="174260"/>
    <lineage>
        <taxon>Eukaryota</taxon>
        <taxon>Metazoa</taxon>
        <taxon>Cnidaria</taxon>
        <taxon>Anthozoa</taxon>
        <taxon>Hexacorallia</taxon>
        <taxon>Scleractinia</taxon>
        <taxon>Caryophylliina</taxon>
        <taxon>Caryophylliidae</taxon>
        <taxon>Desmophyllum</taxon>
    </lineage>
</organism>
<dbReference type="AlphaFoldDB" id="A0A9X0CSE5"/>
<dbReference type="PANTHER" id="PTHR45712">
    <property type="entry name" value="AGAP008170-PA"/>
    <property type="match status" value="1"/>
</dbReference>
<accession>A0A9X0CSE5</accession>
<proteinExistence type="predicted"/>
<dbReference type="Proteomes" id="UP001163046">
    <property type="component" value="Unassembled WGS sequence"/>
</dbReference>
<dbReference type="SUPFAM" id="SSF52058">
    <property type="entry name" value="L domain-like"/>
    <property type="match status" value="1"/>
</dbReference>
<comment type="caution">
    <text evidence="3">The sequence shown here is derived from an EMBL/GenBank/DDBJ whole genome shotgun (WGS) entry which is preliminary data.</text>
</comment>
<protein>
    <submittedName>
        <fullName evidence="3">Uncharacterized protein</fullName>
    </submittedName>
</protein>
<gene>
    <name evidence="3" type="ORF">OS493_018985</name>
</gene>
<dbReference type="PANTHER" id="PTHR45712:SF22">
    <property type="entry name" value="INSULIN-LIKE GROWTH FACTOR-BINDING PROTEIN COMPLEX ACID LABILE SUBUNIT"/>
    <property type="match status" value="1"/>
</dbReference>
<keyword evidence="1" id="KW-0433">Leucine-rich repeat</keyword>
<dbReference type="SMART" id="SM00369">
    <property type="entry name" value="LRR_TYP"/>
    <property type="match status" value="5"/>
</dbReference>
<dbReference type="InterPro" id="IPR003591">
    <property type="entry name" value="Leu-rich_rpt_typical-subtyp"/>
</dbReference>
<dbReference type="Pfam" id="PF13855">
    <property type="entry name" value="LRR_8"/>
    <property type="match status" value="3"/>
</dbReference>
<evidence type="ECO:0000313" key="3">
    <source>
        <dbReference type="EMBL" id="KAJ7372478.1"/>
    </source>
</evidence>
<name>A0A9X0CSE5_9CNID</name>
<dbReference type="InterPro" id="IPR032675">
    <property type="entry name" value="LRR_dom_sf"/>
</dbReference>
<dbReference type="OrthoDB" id="5967152at2759"/>
<dbReference type="Pfam" id="PF00560">
    <property type="entry name" value="LRR_1"/>
    <property type="match status" value="1"/>
</dbReference>
<dbReference type="Gene3D" id="3.80.10.10">
    <property type="entry name" value="Ribonuclease Inhibitor"/>
    <property type="match status" value="2"/>
</dbReference>
<keyword evidence="4" id="KW-1185">Reference proteome</keyword>
<reference evidence="3" key="1">
    <citation type="submission" date="2023-01" db="EMBL/GenBank/DDBJ databases">
        <title>Genome assembly of the deep-sea coral Lophelia pertusa.</title>
        <authorList>
            <person name="Herrera S."/>
            <person name="Cordes E."/>
        </authorList>
    </citation>
    <scope>NUCLEOTIDE SEQUENCE</scope>
    <source>
        <strain evidence="3">USNM1676648</strain>
        <tissue evidence="3">Polyp</tissue>
    </source>
</reference>
<sequence>MCYIELFGLELSTIASEAFKDVTVTWDLELSNSKISTFEENPFVSLTVTNGALELQNNLIQAVTAKMFSDAGSNVKTLDLSDNQIQSLHEDAFKGVTIGAIKLMNNKLVTFPSRSLRHQNSITELDLTNNQISTLPPGELDVFTNLVKLILQQNKIPELGTNLFQHQTNLQYLDLENNVIGEIQVGAFNNLDSIEYILLQANKIVFLPTFPSLSNLRTLNVKGNKIENIGQDCFGGLTNLNTLYFNGNNNLTCGLQCVQLPCCRHRIPICK</sequence>
<dbReference type="InterPro" id="IPR050333">
    <property type="entry name" value="SLRP"/>
</dbReference>